<evidence type="ECO:0000313" key="6">
    <source>
        <dbReference type="EMBL" id="SEL04104.1"/>
    </source>
</evidence>
<proteinExistence type="predicted"/>
<keyword evidence="4" id="KW-0812">Transmembrane</keyword>
<dbReference type="CDD" id="cd01949">
    <property type="entry name" value="GGDEF"/>
    <property type="match status" value="1"/>
</dbReference>
<evidence type="ECO:0000256" key="3">
    <source>
        <dbReference type="ARBA" id="ARBA00034247"/>
    </source>
</evidence>
<dbReference type="Proteomes" id="UP000199256">
    <property type="component" value="Unassembled WGS sequence"/>
</dbReference>
<dbReference type="SUPFAM" id="SSF55073">
    <property type="entry name" value="Nucleotide cyclase"/>
    <property type="match status" value="1"/>
</dbReference>
<keyword evidence="4" id="KW-0472">Membrane</keyword>
<dbReference type="PANTHER" id="PTHR45138:SF9">
    <property type="entry name" value="DIGUANYLATE CYCLASE DGCM-RELATED"/>
    <property type="match status" value="1"/>
</dbReference>
<dbReference type="PROSITE" id="PS50887">
    <property type="entry name" value="GGDEF"/>
    <property type="match status" value="1"/>
</dbReference>
<evidence type="ECO:0000259" key="5">
    <source>
        <dbReference type="PROSITE" id="PS50887"/>
    </source>
</evidence>
<dbReference type="FunFam" id="3.30.70.270:FF:000001">
    <property type="entry name" value="Diguanylate cyclase domain protein"/>
    <property type="match status" value="1"/>
</dbReference>
<dbReference type="InterPro" id="IPR043128">
    <property type="entry name" value="Rev_trsase/Diguanyl_cyclase"/>
</dbReference>
<dbReference type="AlphaFoldDB" id="A0A1H7LYU3"/>
<evidence type="ECO:0000256" key="2">
    <source>
        <dbReference type="ARBA" id="ARBA00012528"/>
    </source>
</evidence>
<dbReference type="EMBL" id="FOAA01000008">
    <property type="protein sequence ID" value="SEL04104.1"/>
    <property type="molecule type" value="Genomic_DNA"/>
</dbReference>
<dbReference type="Pfam" id="PF00990">
    <property type="entry name" value="GGDEF"/>
    <property type="match status" value="1"/>
</dbReference>
<keyword evidence="4" id="KW-1133">Transmembrane helix</keyword>
<dbReference type="GO" id="GO:0005886">
    <property type="term" value="C:plasma membrane"/>
    <property type="evidence" value="ECO:0007669"/>
    <property type="project" value="TreeGrafter"/>
</dbReference>
<evidence type="ECO:0000256" key="4">
    <source>
        <dbReference type="SAM" id="Phobius"/>
    </source>
</evidence>
<feature type="domain" description="GGDEF" evidence="5">
    <location>
        <begin position="334"/>
        <end position="469"/>
    </location>
</feature>
<keyword evidence="7" id="KW-1185">Reference proteome</keyword>
<comment type="catalytic activity">
    <reaction evidence="3">
        <text>2 GTP = 3',3'-c-di-GMP + 2 diphosphate</text>
        <dbReference type="Rhea" id="RHEA:24898"/>
        <dbReference type="ChEBI" id="CHEBI:33019"/>
        <dbReference type="ChEBI" id="CHEBI:37565"/>
        <dbReference type="ChEBI" id="CHEBI:58805"/>
        <dbReference type="EC" id="2.7.7.65"/>
    </reaction>
</comment>
<sequence length="495" mass="54737">MIYLVAGISCLLLTATFYLGGFKPLADRLRSGHESEIEFSMRASQWLVQGVLDRHFALARQTASRTAIRQRQVEHLEGRISLESLRAFSNPKLADALIANDELLGIERLGASGERFLQVGRVPEESPGEACLAQGASEIHLLKPIALGNYRALVYCSPIIDPRAGWVGSDLLYVDAGALHTVIEKPQERDLRTMTFGIADSTGDILFWPGAQAPADSLAAFESFIKGERPGQGHLVRTRDLEGTDWQLFAVINEQRFFAETNEQLGRLILVLGILVLVIFALTVAALRPIIRALVEAHGLADRAQRDGMTGLFNHAHMQELVEREIQRSRRYRNAFSLLMLDMDHFKQVNDTHGHPVGDEVLNHIAQILTDLARQPDLAARYGGEEFLLVMPETDPEGALMVAERLRQQISDHPVEVGGTHIPVTVSIGVASCPAHTPPPPRQTMIRIADEALYASKRNGRDRVTLQVIDAKTSRSLRRVEGPYPDGRKTRGTAS</sequence>
<name>A0A1H7LYU3_9GAMM</name>
<evidence type="ECO:0000313" key="7">
    <source>
        <dbReference type="Proteomes" id="UP000199256"/>
    </source>
</evidence>
<dbReference type="NCBIfam" id="TIGR00254">
    <property type="entry name" value="GGDEF"/>
    <property type="match status" value="1"/>
</dbReference>
<dbReference type="PANTHER" id="PTHR45138">
    <property type="entry name" value="REGULATORY COMPONENTS OF SENSORY TRANSDUCTION SYSTEM"/>
    <property type="match status" value="1"/>
</dbReference>
<feature type="transmembrane region" description="Helical" evidence="4">
    <location>
        <begin position="265"/>
        <end position="287"/>
    </location>
</feature>
<dbReference type="InterPro" id="IPR050469">
    <property type="entry name" value="Diguanylate_Cyclase"/>
</dbReference>
<dbReference type="RefSeq" id="WP_143050451.1">
    <property type="nucleotide sequence ID" value="NZ_FOAA01000008.1"/>
</dbReference>
<comment type="cofactor">
    <cofactor evidence="1">
        <name>Mg(2+)</name>
        <dbReference type="ChEBI" id="CHEBI:18420"/>
    </cofactor>
</comment>
<dbReference type="EC" id="2.7.7.65" evidence="2"/>
<dbReference type="InterPro" id="IPR029787">
    <property type="entry name" value="Nucleotide_cyclase"/>
</dbReference>
<dbReference type="Gene3D" id="3.30.70.270">
    <property type="match status" value="1"/>
</dbReference>
<dbReference type="GO" id="GO:0043709">
    <property type="term" value="P:cell adhesion involved in single-species biofilm formation"/>
    <property type="evidence" value="ECO:0007669"/>
    <property type="project" value="TreeGrafter"/>
</dbReference>
<accession>A0A1H7LYU3</accession>
<reference evidence="7" key="1">
    <citation type="submission" date="2016-10" db="EMBL/GenBank/DDBJ databases">
        <authorList>
            <person name="Varghese N."/>
            <person name="Submissions S."/>
        </authorList>
    </citation>
    <scope>NUCLEOTIDE SEQUENCE [LARGE SCALE GENOMIC DNA]</scope>
    <source>
        <strain evidence="7">DSM 241</strain>
    </source>
</reference>
<organism evidence="6 7">
    <name type="scientific">Ectothiorhodospira marina</name>
    <dbReference type="NCBI Taxonomy" id="1396821"/>
    <lineage>
        <taxon>Bacteria</taxon>
        <taxon>Pseudomonadati</taxon>
        <taxon>Pseudomonadota</taxon>
        <taxon>Gammaproteobacteria</taxon>
        <taxon>Chromatiales</taxon>
        <taxon>Ectothiorhodospiraceae</taxon>
        <taxon>Ectothiorhodospira</taxon>
    </lineage>
</organism>
<evidence type="ECO:0000256" key="1">
    <source>
        <dbReference type="ARBA" id="ARBA00001946"/>
    </source>
</evidence>
<dbReference type="SMART" id="SM00267">
    <property type="entry name" value="GGDEF"/>
    <property type="match status" value="1"/>
</dbReference>
<dbReference type="GO" id="GO:0052621">
    <property type="term" value="F:diguanylate cyclase activity"/>
    <property type="evidence" value="ECO:0007669"/>
    <property type="project" value="UniProtKB-EC"/>
</dbReference>
<protein>
    <recommendedName>
        <fullName evidence="2">diguanylate cyclase</fullName>
        <ecNumber evidence="2">2.7.7.65</ecNumber>
    </recommendedName>
</protein>
<dbReference type="GO" id="GO:1902201">
    <property type="term" value="P:negative regulation of bacterial-type flagellum-dependent cell motility"/>
    <property type="evidence" value="ECO:0007669"/>
    <property type="project" value="TreeGrafter"/>
</dbReference>
<gene>
    <name evidence="6" type="ORF">SAMN05444515_10885</name>
</gene>
<dbReference type="InterPro" id="IPR000160">
    <property type="entry name" value="GGDEF_dom"/>
</dbReference>
<dbReference type="STRING" id="1396821.SAMN05444515_10885"/>
<dbReference type="OrthoDB" id="9812260at2"/>